<organism evidence="7 8">
    <name type="scientific">Methylocystis iwaonis</name>
    <dbReference type="NCBI Taxonomy" id="2885079"/>
    <lineage>
        <taxon>Bacteria</taxon>
        <taxon>Pseudomonadati</taxon>
        <taxon>Pseudomonadota</taxon>
        <taxon>Alphaproteobacteria</taxon>
        <taxon>Hyphomicrobiales</taxon>
        <taxon>Methylocystaceae</taxon>
        <taxon>Methylocystis</taxon>
    </lineage>
</organism>
<dbReference type="PROSITE" id="PS51012">
    <property type="entry name" value="ABC_TM2"/>
    <property type="match status" value="1"/>
</dbReference>
<keyword evidence="5" id="KW-1003">Cell membrane</keyword>
<gene>
    <name evidence="7" type="ORF">SS37A_06670</name>
</gene>
<dbReference type="InterPro" id="IPR052902">
    <property type="entry name" value="ABC-2_transporter"/>
</dbReference>
<evidence type="ECO:0000256" key="2">
    <source>
        <dbReference type="ARBA" id="ARBA00022692"/>
    </source>
</evidence>
<dbReference type="PANTHER" id="PTHR43027:SF1">
    <property type="entry name" value="DOXORUBICIN RESISTANCE ABC TRANSPORTER PERMEASE PROTEIN DRRC-RELATED"/>
    <property type="match status" value="1"/>
</dbReference>
<dbReference type="Pfam" id="PF01061">
    <property type="entry name" value="ABC2_membrane"/>
    <property type="match status" value="1"/>
</dbReference>
<feature type="transmembrane region" description="Helical" evidence="5">
    <location>
        <begin position="31"/>
        <end position="49"/>
    </location>
</feature>
<evidence type="ECO:0000256" key="5">
    <source>
        <dbReference type="RuleBase" id="RU361157"/>
    </source>
</evidence>
<keyword evidence="8" id="KW-1185">Reference proteome</keyword>
<dbReference type="Proteomes" id="UP001317629">
    <property type="component" value="Chromosome"/>
</dbReference>
<keyword evidence="2 5" id="KW-0812">Transmembrane</keyword>
<comment type="subcellular location">
    <subcellularLocation>
        <location evidence="5">Cell inner membrane</location>
        <topology evidence="5">Multi-pass membrane protein</topology>
    </subcellularLocation>
    <subcellularLocation>
        <location evidence="1">Membrane</location>
        <topology evidence="1">Multi-pass membrane protein</topology>
    </subcellularLocation>
</comment>
<keyword evidence="4 5" id="KW-0472">Membrane</keyword>
<dbReference type="EMBL" id="AP027142">
    <property type="protein sequence ID" value="BDV33138.1"/>
    <property type="molecule type" value="Genomic_DNA"/>
</dbReference>
<dbReference type="PANTHER" id="PTHR43027">
    <property type="entry name" value="DOXORUBICIN RESISTANCE ABC TRANSPORTER PERMEASE PROTEIN DRRC-RELATED"/>
    <property type="match status" value="1"/>
</dbReference>
<feature type="transmembrane region" description="Helical" evidence="5">
    <location>
        <begin position="143"/>
        <end position="172"/>
    </location>
</feature>
<name>A0ABM8E586_9HYPH</name>
<feature type="transmembrane region" description="Helical" evidence="5">
    <location>
        <begin position="111"/>
        <end position="137"/>
    </location>
</feature>
<comment type="similarity">
    <text evidence="5">Belongs to the ABC-2 integral membrane protein family.</text>
</comment>
<evidence type="ECO:0000256" key="4">
    <source>
        <dbReference type="ARBA" id="ARBA00023136"/>
    </source>
</evidence>
<dbReference type="InterPro" id="IPR047817">
    <property type="entry name" value="ABC2_TM_bact-type"/>
</dbReference>
<accession>A0ABM8E586</accession>
<evidence type="ECO:0000256" key="1">
    <source>
        <dbReference type="ARBA" id="ARBA00004141"/>
    </source>
</evidence>
<feature type="domain" description="ABC transmembrane type-2" evidence="6">
    <location>
        <begin position="26"/>
        <end position="257"/>
    </location>
</feature>
<evidence type="ECO:0000256" key="3">
    <source>
        <dbReference type="ARBA" id="ARBA00022989"/>
    </source>
</evidence>
<feature type="transmembrane region" description="Helical" evidence="5">
    <location>
        <begin position="235"/>
        <end position="258"/>
    </location>
</feature>
<feature type="transmembrane region" description="Helical" evidence="5">
    <location>
        <begin position="181"/>
        <end position="199"/>
    </location>
</feature>
<sequence>MRDAFSIKRVGAMLLRYSYLLRASYTRILDIIYWPLVQMLTWGFLQTYLVKAGALQAPGGAAQAAGTLIGAILLWDILLRGQQGFSFSFIEEMWSRNLPNILMSPLRPPEFIVSLILMSILRLFVGVVPVTLMAILFFGFNLWALGVAFGAFFVVLMFFAWSIGLLVSGILLRYGLGAENLVWSLMFFVQPLGAVYYPVSTLPFWLQPISWMLPPTYVFEGLRAVLIEHVIRWDLLAQGFAIDVAMFSLAAVAFGRFLKSARRAGTLLQTGE</sequence>
<keyword evidence="5" id="KW-0813">Transport</keyword>
<keyword evidence="3 5" id="KW-1133">Transmembrane helix</keyword>
<evidence type="ECO:0000313" key="7">
    <source>
        <dbReference type="EMBL" id="BDV33138.1"/>
    </source>
</evidence>
<proteinExistence type="inferred from homology"/>
<dbReference type="RefSeq" id="WP_281930452.1">
    <property type="nucleotide sequence ID" value="NZ_AP027142.1"/>
</dbReference>
<evidence type="ECO:0000259" key="6">
    <source>
        <dbReference type="PROSITE" id="PS51012"/>
    </source>
</evidence>
<feature type="transmembrane region" description="Helical" evidence="5">
    <location>
        <begin position="61"/>
        <end position="79"/>
    </location>
</feature>
<evidence type="ECO:0000313" key="8">
    <source>
        <dbReference type="Proteomes" id="UP001317629"/>
    </source>
</evidence>
<reference evidence="7 8" key="1">
    <citation type="journal article" date="2023" name="Int. J. Syst. Evol. Microbiol.">
        <title>Methylocystis iwaonis sp. nov., a type II methane-oxidizing bacterium from surface soil of a rice paddy field in Japan, and emended description of the genus Methylocystis (ex Whittenbury et al. 1970) Bowman et al. 1993.</title>
        <authorList>
            <person name="Kaise H."/>
            <person name="Sawadogo J.B."/>
            <person name="Alam M.S."/>
            <person name="Ueno C."/>
            <person name="Dianou D."/>
            <person name="Shinjo R."/>
            <person name="Asakawa S."/>
        </authorList>
    </citation>
    <scope>NUCLEOTIDE SEQUENCE [LARGE SCALE GENOMIC DNA]</scope>
    <source>
        <strain evidence="7 8">SS37A-Re</strain>
    </source>
</reference>
<protein>
    <recommendedName>
        <fullName evidence="5">Transport permease protein</fullName>
    </recommendedName>
</protein>
<dbReference type="InterPro" id="IPR013525">
    <property type="entry name" value="ABC2_TM"/>
</dbReference>